<keyword evidence="1" id="KW-0472">Membrane</keyword>
<sequence length="414" mass="46289">MNIESRPDHSKPAAPQSVKRRHVFYIPGYDPFPPRRYRELYRCESTDQARISGYRIAQRPRKSDGPYGWIVTSEVDGQTTQSEVTILEWSDIVKNSMQAGIFSTYVLLVKTAWVYLSTGVLLRLFRLRAAPGIAAMYPVIMLLGQLLTAVAAAGLAGWAASALIPAWLAYLLGLAVIPPILQGFRKIDGRFFVHYLLLDFAFTAKHRGRNPPELEARLDDFVGLISAALRDNSLDEVLVVGHSSGVHLGVSVLARLIRAGHASEGGKLAFLSLGHAVPMQSYLPEAQELREDLRYLSQRDEVFWLDVTAPGDGCCYALCDPVSSSGAAPATGKRWPLMISAAFTQSLTPQTYRKYKRRYFRLHFQYLCAFDAPRDYDYFLVTAGPLRLADRYRDRKPSASVSHACYLPESQRLP</sequence>
<protein>
    <recommendedName>
        <fullName evidence="4">Alpha/beta hydrolase</fullName>
    </recommendedName>
</protein>
<name>A0A2K8K8G5_9RHOB</name>
<dbReference type="STRING" id="441209.GCA_001870665_01335"/>
<dbReference type="AlphaFoldDB" id="A0A2K8K8G5"/>
<keyword evidence="1" id="KW-0812">Transmembrane</keyword>
<dbReference type="EMBL" id="CP024899">
    <property type="protein sequence ID" value="ATX65741.1"/>
    <property type="molecule type" value="Genomic_DNA"/>
</dbReference>
<reference evidence="2 3" key="1">
    <citation type="submission" date="2017-11" db="EMBL/GenBank/DDBJ databases">
        <title>Revised Sequence and Annotation of the Rhodobaca barguzinensis strain alga05 Genome.</title>
        <authorList>
            <person name="Kopejtka K."/>
            <person name="Tomasch J.M."/>
            <person name="Bunk B."/>
            <person name="Koblizek M."/>
        </authorList>
    </citation>
    <scope>NUCLEOTIDE SEQUENCE [LARGE SCALE GENOMIC DNA]</scope>
    <source>
        <strain evidence="3">alga05</strain>
    </source>
</reference>
<dbReference type="RefSeq" id="WP_071480293.1">
    <property type="nucleotide sequence ID" value="NZ_CP024899.1"/>
</dbReference>
<evidence type="ECO:0008006" key="4">
    <source>
        <dbReference type="Google" id="ProtNLM"/>
    </source>
</evidence>
<evidence type="ECO:0000313" key="2">
    <source>
        <dbReference type="EMBL" id="ATX65741.1"/>
    </source>
</evidence>
<organism evidence="2 3">
    <name type="scientific">Roseinatronobacter bogoriensis subsp. barguzinensis</name>
    <dbReference type="NCBI Taxonomy" id="441209"/>
    <lineage>
        <taxon>Bacteria</taxon>
        <taxon>Pseudomonadati</taxon>
        <taxon>Pseudomonadota</taxon>
        <taxon>Alphaproteobacteria</taxon>
        <taxon>Rhodobacterales</taxon>
        <taxon>Paracoccaceae</taxon>
        <taxon>Roseinatronobacter</taxon>
    </lineage>
</organism>
<feature type="transmembrane region" description="Helical" evidence="1">
    <location>
        <begin position="162"/>
        <end position="181"/>
    </location>
</feature>
<dbReference type="Proteomes" id="UP000228948">
    <property type="component" value="Chromosome"/>
</dbReference>
<feature type="transmembrane region" description="Helical" evidence="1">
    <location>
        <begin position="134"/>
        <end position="156"/>
    </location>
</feature>
<proteinExistence type="predicted"/>
<dbReference type="OrthoDB" id="7257484at2"/>
<evidence type="ECO:0000256" key="1">
    <source>
        <dbReference type="SAM" id="Phobius"/>
    </source>
</evidence>
<keyword evidence="3" id="KW-1185">Reference proteome</keyword>
<keyword evidence="1" id="KW-1133">Transmembrane helix</keyword>
<accession>A0A2K8K8G5</accession>
<evidence type="ECO:0000313" key="3">
    <source>
        <dbReference type="Proteomes" id="UP000228948"/>
    </source>
</evidence>
<feature type="transmembrane region" description="Helical" evidence="1">
    <location>
        <begin position="99"/>
        <end position="122"/>
    </location>
</feature>
<gene>
    <name evidence="2" type="ORF">BG454_07790</name>
</gene>
<dbReference type="KEGG" id="rbg:BG454_07790"/>